<evidence type="ECO:0000313" key="5">
    <source>
        <dbReference type="Proteomes" id="UP000315471"/>
    </source>
</evidence>
<sequence length="311" mass="34338">MFAVKSAADFMRKKLITLAPESDVIESVAKLLKGNISGAPVVDPDGNFLGVFSEKCCMNALVEAVQVAEEAGLHLVRVREFMTKSLVTLTPEVDVFEAIDHILKRHISGAPVVDDQGRFLGIFSEKTAMQVLVSALHDHLPGTHVRSYMNTDTKRIIDEEDTLYEVAHRFQDTPYRRLPALKGEKLAGQVSRRDVLRAEHRLALDLATVAKKTKGNDRIQSAAAAKQVGPYMDCDAMTTRPETDMLSIAQLFLRSPYRRLPVIDQGKLVGQVSRRDLLEAAAEILRPKPRKRGPDTLYLSGIGGGVPESIK</sequence>
<organism evidence="4 5">
    <name type="scientific">Novipirellula aureliae</name>
    <dbReference type="NCBI Taxonomy" id="2527966"/>
    <lineage>
        <taxon>Bacteria</taxon>
        <taxon>Pseudomonadati</taxon>
        <taxon>Planctomycetota</taxon>
        <taxon>Planctomycetia</taxon>
        <taxon>Pirellulales</taxon>
        <taxon>Pirellulaceae</taxon>
        <taxon>Novipirellula</taxon>
    </lineage>
</organism>
<dbReference type="PANTHER" id="PTHR43080">
    <property type="entry name" value="CBS DOMAIN-CONTAINING PROTEIN CBSX3, MITOCHONDRIAL"/>
    <property type="match status" value="1"/>
</dbReference>
<reference evidence="4 5" key="1">
    <citation type="submission" date="2019-02" db="EMBL/GenBank/DDBJ databases">
        <title>Deep-cultivation of Planctomycetes and their phenomic and genomic characterization uncovers novel biology.</title>
        <authorList>
            <person name="Wiegand S."/>
            <person name="Jogler M."/>
            <person name="Boedeker C."/>
            <person name="Pinto D."/>
            <person name="Vollmers J."/>
            <person name="Rivas-Marin E."/>
            <person name="Kohn T."/>
            <person name="Peeters S.H."/>
            <person name="Heuer A."/>
            <person name="Rast P."/>
            <person name="Oberbeckmann S."/>
            <person name="Bunk B."/>
            <person name="Jeske O."/>
            <person name="Meyerdierks A."/>
            <person name="Storesund J.E."/>
            <person name="Kallscheuer N."/>
            <person name="Luecker S."/>
            <person name="Lage O.M."/>
            <person name="Pohl T."/>
            <person name="Merkel B.J."/>
            <person name="Hornburger P."/>
            <person name="Mueller R.-W."/>
            <person name="Bruemmer F."/>
            <person name="Labrenz M."/>
            <person name="Spormann A.M."/>
            <person name="Op Den Camp H."/>
            <person name="Overmann J."/>
            <person name="Amann R."/>
            <person name="Jetten M.S.M."/>
            <person name="Mascher T."/>
            <person name="Medema M.H."/>
            <person name="Devos D.P."/>
            <person name="Kaster A.-K."/>
            <person name="Ovreas L."/>
            <person name="Rohde M."/>
            <person name="Galperin M.Y."/>
            <person name="Jogler C."/>
        </authorList>
    </citation>
    <scope>NUCLEOTIDE SEQUENCE [LARGE SCALE GENOMIC DNA]</scope>
    <source>
        <strain evidence="4 5">Q31b</strain>
    </source>
</reference>
<dbReference type="SMART" id="SM00116">
    <property type="entry name" value="CBS"/>
    <property type="match status" value="4"/>
</dbReference>
<evidence type="ECO:0000256" key="1">
    <source>
        <dbReference type="ARBA" id="ARBA00023122"/>
    </source>
</evidence>
<evidence type="ECO:0000256" key="2">
    <source>
        <dbReference type="PROSITE-ProRule" id="PRU00703"/>
    </source>
</evidence>
<dbReference type="Proteomes" id="UP000315471">
    <property type="component" value="Unassembled WGS sequence"/>
</dbReference>
<dbReference type="PROSITE" id="PS51371">
    <property type="entry name" value="CBS"/>
    <property type="match status" value="4"/>
</dbReference>
<dbReference type="InterPro" id="IPR000644">
    <property type="entry name" value="CBS_dom"/>
</dbReference>
<keyword evidence="1 2" id="KW-0129">CBS domain</keyword>
<keyword evidence="5" id="KW-1185">Reference proteome</keyword>
<dbReference type="Gene3D" id="3.10.580.10">
    <property type="entry name" value="CBS-domain"/>
    <property type="match status" value="3"/>
</dbReference>
<protein>
    <submittedName>
        <fullName evidence="4">Inosine 5'-monophosphate dehydrogenase</fullName>
    </submittedName>
</protein>
<dbReference type="CDD" id="cd02205">
    <property type="entry name" value="CBS_pair_SF"/>
    <property type="match status" value="1"/>
</dbReference>
<proteinExistence type="predicted"/>
<feature type="domain" description="CBS" evidence="3">
    <location>
        <begin position="11"/>
        <end position="67"/>
    </location>
</feature>
<dbReference type="AlphaFoldDB" id="A0A5C6DXL7"/>
<name>A0A5C6DXL7_9BACT</name>
<dbReference type="SUPFAM" id="SSF54631">
    <property type="entry name" value="CBS-domain pair"/>
    <property type="match status" value="2"/>
</dbReference>
<dbReference type="InterPro" id="IPR051257">
    <property type="entry name" value="Diverse_CBS-Domain"/>
</dbReference>
<gene>
    <name evidence="4" type="ORF">Q31b_28520</name>
</gene>
<dbReference type="PANTHER" id="PTHR43080:SF26">
    <property type="entry name" value="REGULATORY PROTEIN"/>
    <property type="match status" value="1"/>
</dbReference>
<dbReference type="Pfam" id="PF00571">
    <property type="entry name" value="CBS"/>
    <property type="match status" value="4"/>
</dbReference>
<feature type="domain" description="CBS" evidence="3">
    <location>
        <begin position="82"/>
        <end position="139"/>
    </location>
</feature>
<feature type="domain" description="CBS" evidence="3">
    <location>
        <begin position="149"/>
        <end position="206"/>
    </location>
</feature>
<dbReference type="InterPro" id="IPR046342">
    <property type="entry name" value="CBS_dom_sf"/>
</dbReference>
<dbReference type="EMBL" id="SJPY01000004">
    <property type="protein sequence ID" value="TWU41408.1"/>
    <property type="molecule type" value="Genomic_DNA"/>
</dbReference>
<feature type="domain" description="CBS" evidence="3">
    <location>
        <begin position="232"/>
        <end position="290"/>
    </location>
</feature>
<comment type="caution">
    <text evidence="4">The sequence shown here is derived from an EMBL/GenBank/DDBJ whole genome shotgun (WGS) entry which is preliminary data.</text>
</comment>
<accession>A0A5C6DXL7</accession>
<evidence type="ECO:0000313" key="4">
    <source>
        <dbReference type="EMBL" id="TWU41408.1"/>
    </source>
</evidence>
<evidence type="ECO:0000259" key="3">
    <source>
        <dbReference type="PROSITE" id="PS51371"/>
    </source>
</evidence>